<evidence type="ECO:0000313" key="2">
    <source>
        <dbReference type="Proteomes" id="UP001552299"/>
    </source>
</evidence>
<reference evidence="1 2" key="1">
    <citation type="journal article" date="2024" name="Plant Biotechnol. J.">
        <title>Dendrobium thyrsiflorum genome and its molecular insights into genes involved in important horticultural traits.</title>
        <authorList>
            <person name="Chen B."/>
            <person name="Wang J.Y."/>
            <person name="Zheng P.J."/>
            <person name="Li K.L."/>
            <person name="Liang Y.M."/>
            <person name="Chen X.F."/>
            <person name="Zhang C."/>
            <person name="Zhao X."/>
            <person name="He X."/>
            <person name="Zhang G.Q."/>
            <person name="Liu Z.J."/>
            <person name="Xu Q."/>
        </authorList>
    </citation>
    <scope>NUCLEOTIDE SEQUENCE [LARGE SCALE GENOMIC DNA]</scope>
    <source>
        <strain evidence="1">GZMU011</strain>
    </source>
</reference>
<keyword evidence="2" id="KW-1185">Reference proteome</keyword>
<proteinExistence type="predicted"/>
<dbReference type="EMBL" id="JANQDX010000017">
    <property type="protein sequence ID" value="KAL0907470.1"/>
    <property type="molecule type" value="Genomic_DNA"/>
</dbReference>
<name>A0ABD0U561_DENTH</name>
<organism evidence="1 2">
    <name type="scientific">Dendrobium thyrsiflorum</name>
    <name type="common">Pinecone-like raceme dendrobium</name>
    <name type="synonym">Orchid</name>
    <dbReference type="NCBI Taxonomy" id="117978"/>
    <lineage>
        <taxon>Eukaryota</taxon>
        <taxon>Viridiplantae</taxon>
        <taxon>Streptophyta</taxon>
        <taxon>Embryophyta</taxon>
        <taxon>Tracheophyta</taxon>
        <taxon>Spermatophyta</taxon>
        <taxon>Magnoliopsida</taxon>
        <taxon>Liliopsida</taxon>
        <taxon>Asparagales</taxon>
        <taxon>Orchidaceae</taxon>
        <taxon>Epidendroideae</taxon>
        <taxon>Malaxideae</taxon>
        <taxon>Dendrobiinae</taxon>
        <taxon>Dendrobium</taxon>
    </lineage>
</organism>
<dbReference type="Proteomes" id="UP001552299">
    <property type="component" value="Unassembled WGS sequence"/>
</dbReference>
<dbReference type="AlphaFoldDB" id="A0ABD0U561"/>
<gene>
    <name evidence="1" type="ORF">M5K25_021884</name>
</gene>
<comment type="caution">
    <text evidence="1">The sequence shown here is derived from an EMBL/GenBank/DDBJ whole genome shotgun (WGS) entry which is preliminary data.</text>
</comment>
<evidence type="ECO:0000313" key="1">
    <source>
        <dbReference type="EMBL" id="KAL0907470.1"/>
    </source>
</evidence>
<sequence length="93" mass="10085">MRRWAYEELALEARLGTSSDDYRGVGSSGRSLRLQEDLSLSLSISLSVSLSVSGPEKPEVGRLRLGRRELAAIAVDQQREVEGISAGKQRAGV</sequence>
<accession>A0ABD0U561</accession>
<protein>
    <submittedName>
        <fullName evidence="1">Uncharacterized protein</fullName>
    </submittedName>
</protein>